<reference evidence="4" key="1">
    <citation type="submission" date="2023-03" db="EMBL/GenBank/DDBJ databases">
        <authorList>
            <person name="Cao G."/>
            <person name="Liao Y."/>
        </authorList>
    </citation>
    <scope>NUCLEOTIDE SEQUENCE</scope>
    <source>
        <strain evidence="4">PSA6</strain>
    </source>
</reference>
<proteinExistence type="inferred from homology"/>
<dbReference type="Gene3D" id="2.40.50.140">
    <property type="entry name" value="Nucleic acid-binding proteins"/>
    <property type="match status" value="1"/>
</dbReference>
<dbReference type="GO" id="GO:0039693">
    <property type="term" value="P:viral DNA genome replication"/>
    <property type="evidence" value="ECO:0007669"/>
    <property type="project" value="UniProtKB-UniRule"/>
</dbReference>
<dbReference type="InterPro" id="IPR049476">
    <property type="entry name" value="SBB_BPT7"/>
</dbReference>
<dbReference type="PIRSF" id="PIRSF004311">
    <property type="entry name" value="Helix_destablz_SSB_T7"/>
    <property type="match status" value="1"/>
</dbReference>
<keyword evidence="1" id="KW-0238">DNA-binding</keyword>
<keyword evidence="5" id="KW-1185">Reference proteome</keyword>
<dbReference type="Pfam" id="PF21265">
    <property type="entry name" value="SBB_T7"/>
    <property type="match status" value="1"/>
</dbReference>
<keyword evidence="1" id="KW-0235">DNA replication</keyword>
<keyword evidence="1" id="KW-0227">DNA damage</keyword>
<keyword evidence="1" id="KW-0233">DNA recombination</keyword>
<comment type="domain">
    <text evidence="1">The acidic C-terminus is involved in modulating the ssDNA binding properties. It is also required for dimer formation and for interactions with the viral DNA polymerase and the helicase.</text>
</comment>
<dbReference type="GO" id="GO:0006281">
    <property type="term" value="P:DNA repair"/>
    <property type="evidence" value="ECO:0007669"/>
    <property type="project" value="UniProtKB-UniRule"/>
</dbReference>
<dbReference type="GO" id="GO:0006310">
    <property type="term" value="P:DNA recombination"/>
    <property type="evidence" value="ECO:0007669"/>
    <property type="project" value="UniProtKB-UniRule"/>
</dbReference>
<keyword evidence="1" id="KW-1194">Viral DNA replication</keyword>
<evidence type="ECO:0000259" key="3">
    <source>
        <dbReference type="Pfam" id="PF21265"/>
    </source>
</evidence>
<comment type="function">
    <text evidence="1">Single-stranded DNA-binding protein that participates in viral DNA replication, formation of concatemers, recombination and repair of double-stranded breaks. Coats the lagging-strand ssDNA as the replication fork advances and stimulates the activities of viral DNA polymerase and primase/helicase. Coordinates simultaneous synthesis of leading- and lagging-strands. Together with DNA primase/helicase, promotes pairing of two homologous DNA molecules containing complementary single-stranded regions and mediates homologous DNA strand exchange. Promotes also the formation of joint molecules. Disrupts loops, hairpins and other secondary structures present on ssDNA to reduce and eliminate pausing of viral DNA polymerase at specific sites during elongation.</text>
</comment>
<evidence type="ECO:0000313" key="4">
    <source>
        <dbReference type="EMBL" id="WGH15433.1"/>
    </source>
</evidence>
<evidence type="ECO:0000256" key="1">
    <source>
        <dbReference type="HAMAP-Rule" id="MF_04153"/>
    </source>
</evidence>
<dbReference type="SUPFAM" id="SSF50249">
    <property type="entry name" value="Nucleic acid-binding proteins"/>
    <property type="match status" value="1"/>
</dbReference>
<dbReference type="EMBL" id="OQ716796">
    <property type="protein sequence ID" value="WGH15433.1"/>
    <property type="molecule type" value="Genomic_DNA"/>
</dbReference>
<evidence type="ECO:0000256" key="2">
    <source>
        <dbReference type="SAM" id="MobiDB-lite"/>
    </source>
</evidence>
<comment type="subunit">
    <text evidence="1">Homodimer. Interacts (via C-terminus) with the viral DNA polymerase. Interacts with the viral helicase/primase. Part of the replicase complex that includes the DNA polymerase, the primase/helicase and the single-stranded DNA binding protein.</text>
</comment>
<dbReference type="InterPro" id="IPR012340">
    <property type="entry name" value="NA-bd_OB-fold"/>
</dbReference>
<name>A0AAF0GEF8_9CAUD</name>
<evidence type="ECO:0000313" key="5">
    <source>
        <dbReference type="Proteomes" id="UP001224657"/>
    </source>
</evidence>
<dbReference type="HAMAP" id="MF_04153">
    <property type="entry name" value="SSB_T7"/>
    <property type="match status" value="1"/>
</dbReference>
<organism evidence="4 5">
    <name type="scientific">Pseudomonas phage PSA6</name>
    <dbReference type="NCBI Taxonomy" id="3038281"/>
    <lineage>
        <taxon>Viruses</taxon>
        <taxon>Duplodnaviria</taxon>
        <taxon>Heunggongvirae</taxon>
        <taxon>Uroviricota</taxon>
        <taxon>Caudoviricetes</taxon>
        <taxon>Autographivirales</taxon>
        <taxon>Autotranscriptaviridae</taxon>
        <taxon>Studiervirinae</taxon>
        <taxon>Phutvirus</taxon>
        <taxon>Phutvirus PSA6</taxon>
    </lineage>
</organism>
<dbReference type="Proteomes" id="UP001224657">
    <property type="component" value="Segment"/>
</dbReference>
<dbReference type="InterPro" id="IPR016411">
    <property type="entry name" value="SSB_T7"/>
</dbReference>
<dbReference type="GO" id="GO:0003697">
    <property type="term" value="F:single-stranded DNA binding"/>
    <property type="evidence" value="ECO:0007669"/>
    <property type="project" value="UniProtKB-UniRule"/>
</dbReference>
<sequence>MAAAKKQLFTTPLGVAAPYASLHKPDFGNDQFPQPRGEYKVNLIVPLKQAAPMIAKLQKIADDSYAEMVEENTANPPKVAAGKRPVPVRQGDMPWFEDGNGNVVFKFKCYASYEKDGEKREINLKVADSRGKKMDVVPNISGGSELKVRFSVFPYKWNTAVGASIKLQLDGVMLVKLVEFGGGSDDDWGDEVVEGGFEADENSAGDFNEPDYSEEEQGSAPAADDDF</sequence>
<keyword evidence="1" id="KW-0234">DNA repair</keyword>
<comment type="similarity">
    <text evidence="1">Belongs to the Teseptimavirus single-stranded DNA-binding protein family.</text>
</comment>
<accession>A0AAF0GEF8</accession>
<feature type="region of interest" description="Disordered" evidence="2">
    <location>
        <begin position="186"/>
        <end position="227"/>
    </location>
</feature>
<protein>
    <recommendedName>
        <fullName evidence="1">Single-stranded DNA-binding protein</fullName>
        <shortName evidence="1">SSB protein</shortName>
    </recommendedName>
    <alternativeName>
        <fullName evidence="1">Helix-destabilizing protein</fullName>
    </alternativeName>
</protein>
<feature type="domain" description="Single-stranded DNA-binding protein BPT7" evidence="3">
    <location>
        <begin position="14"/>
        <end position="177"/>
    </location>
</feature>